<evidence type="ECO:0000313" key="3">
    <source>
        <dbReference type="Proteomes" id="UP000004358"/>
    </source>
</evidence>
<dbReference type="EMBL" id="AANZ01000004">
    <property type="protein sequence ID" value="EAQ81739.1"/>
    <property type="molecule type" value="Genomic_DNA"/>
</dbReference>
<dbReference type="SUPFAM" id="SSF47413">
    <property type="entry name" value="lambda repressor-like DNA-binding domains"/>
    <property type="match status" value="1"/>
</dbReference>
<dbReference type="RefSeq" id="WP_002653731.1">
    <property type="nucleotide sequence ID" value="NZ_CH672376.1"/>
</dbReference>
<feature type="domain" description="HTH cro/C1-type" evidence="1">
    <location>
        <begin position="22"/>
        <end position="59"/>
    </location>
</feature>
<proteinExistence type="predicted"/>
<protein>
    <recommendedName>
        <fullName evidence="1">HTH cro/C1-type domain-containing protein</fullName>
    </recommendedName>
</protein>
<name>A3ZPR1_9BACT</name>
<dbReference type="Pfam" id="PF13443">
    <property type="entry name" value="HTH_26"/>
    <property type="match status" value="1"/>
</dbReference>
<organism evidence="2 3">
    <name type="scientific">Blastopirellula marina DSM 3645</name>
    <dbReference type="NCBI Taxonomy" id="314230"/>
    <lineage>
        <taxon>Bacteria</taxon>
        <taxon>Pseudomonadati</taxon>
        <taxon>Planctomycetota</taxon>
        <taxon>Planctomycetia</taxon>
        <taxon>Pirellulales</taxon>
        <taxon>Pirellulaceae</taxon>
        <taxon>Blastopirellula</taxon>
    </lineage>
</organism>
<reference evidence="2 3" key="1">
    <citation type="submission" date="2006-02" db="EMBL/GenBank/DDBJ databases">
        <authorList>
            <person name="Amann R."/>
            <person name="Ferriera S."/>
            <person name="Johnson J."/>
            <person name="Kravitz S."/>
            <person name="Halpern A."/>
            <person name="Remington K."/>
            <person name="Beeson K."/>
            <person name="Tran B."/>
            <person name="Rogers Y.-H."/>
            <person name="Friedman R."/>
            <person name="Venter J.C."/>
        </authorList>
    </citation>
    <scope>NUCLEOTIDE SEQUENCE [LARGE SCALE GENOMIC DNA]</scope>
    <source>
        <strain evidence="2 3">DSM 3645</strain>
    </source>
</reference>
<dbReference type="AlphaFoldDB" id="A3ZPR1"/>
<dbReference type="GO" id="GO:0003677">
    <property type="term" value="F:DNA binding"/>
    <property type="evidence" value="ECO:0007669"/>
    <property type="project" value="InterPro"/>
</dbReference>
<evidence type="ECO:0000313" key="2">
    <source>
        <dbReference type="EMBL" id="EAQ81739.1"/>
    </source>
</evidence>
<accession>A3ZPR1</accession>
<dbReference type="InterPro" id="IPR010982">
    <property type="entry name" value="Lambda_DNA-bd_dom_sf"/>
</dbReference>
<dbReference type="InterPro" id="IPR001387">
    <property type="entry name" value="Cro/C1-type_HTH"/>
</dbReference>
<dbReference type="Gene3D" id="1.10.260.40">
    <property type="entry name" value="lambda repressor-like DNA-binding domains"/>
    <property type="match status" value="1"/>
</dbReference>
<comment type="caution">
    <text evidence="2">The sequence shown here is derived from an EMBL/GenBank/DDBJ whole genome shotgun (WGS) entry which is preliminary data.</text>
</comment>
<evidence type="ECO:0000259" key="1">
    <source>
        <dbReference type="Pfam" id="PF13443"/>
    </source>
</evidence>
<gene>
    <name evidence="2" type="ORF">DSM3645_29197</name>
</gene>
<dbReference type="Proteomes" id="UP000004358">
    <property type="component" value="Unassembled WGS sequence"/>
</dbReference>
<sequence length="66" mass="7139">MKLSEQLQQVMAQVHGKLVQANVQKVSKACGISASNVYRLRNGGTPTLSTLELLAVYFESQDGSQS</sequence>
<dbReference type="STRING" id="314230.DSM3645_29197"/>
<dbReference type="HOGENOM" id="CLU_2822507_0_0_0"/>